<dbReference type="RefSeq" id="WP_081446068.1">
    <property type="nucleotide sequence ID" value="NZ_JAEHNZ010000002.1"/>
</dbReference>
<gene>
    <name evidence="9 10" type="primary">secE</name>
    <name evidence="10" type="ORF">JDW22_08185</name>
</gene>
<dbReference type="InterPro" id="IPR001901">
    <property type="entry name" value="Translocase_SecE/Sec61-g"/>
</dbReference>
<comment type="caution">
    <text evidence="10">The sequence shown here is derived from an EMBL/GenBank/DDBJ whole genome shotgun (WGS) entry which is preliminary data.</text>
</comment>
<evidence type="ECO:0000256" key="2">
    <source>
        <dbReference type="ARBA" id="ARBA00022448"/>
    </source>
</evidence>
<evidence type="ECO:0000256" key="6">
    <source>
        <dbReference type="ARBA" id="ARBA00022989"/>
    </source>
</evidence>
<dbReference type="InterPro" id="IPR038379">
    <property type="entry name" value="SecE_sf"/>
</dbReference>
<reference evidence="10 11" key="1">
    <citation type="journal article" date="2021" name="Pathogens">
        <title>Isolation and Characterization of Kingella bonacorsii sp. nov., A Novel Kingella Species Detected in a Stable Periodontitis Subject.</title>
        <authorList>
            <person name="Antezack A."/>
            <person name="Boxberger M."/>
            <person name="Rolland C."/>
            <person name="Monnet-Corti V."/>
            <person name="La Scola B."/>
        </authorList>
    </citation>
    <scope>NUCLEOTIDE SEQUENCE [LARGE SCALE GENOMIC DNA]</scope>
    <source>
        <strain evidence="10 11">Marseille-Q4569</strain>
    </source>
</reference>
<dbReference type="EMBL" id="JAEHNZ010000002">
    <property type="protein sequence ID" value="MBK0396549.1"/>
    <property type="molecule type" value="Genomic_DNA"/>
</dbReference>
<comment type="subunit">
    <text evidence="9">Component of the Sec protein translocase complex. Heterotrimer consisting of SecY, SecE and SecG subunits. The heterotrimers can form oligomers, although 1 heterotrimer is thought to be able to translocate proteins. Interacts with the ribosome. Interacts with SecDF, and other proteins may be involved. Interacts with SecA.</text>
</comment>
<evidence type="ECO:0000256" key="9">
    <source>
        <dbReference type="HAMAP-Rule" id="MF_00422"/>
    </source>
</evidence>
<evidence type="ECO:0000256" key="1">
    <source>
        <dbReference type="ARBA" id="ARBA00004370"/>
    </source>
</evidence>
<comment type="subcellular location">
    <subcellularLocation>
        <location evidence="9">Cell membrane</location>
        <topology evidence="9">Single-pass membrane protein</topology>
    </subcellularLocation>
    <subcellularLocation>
        <location evidence="1">Membrane</location>
    </subcellularLocation>
</comment>
<keyword evidence="2 9" id="KW-0813">Transport</keyword>
<dbReference type="GeneID" id="84905365"/>
<dbReference type="InterPro" id="IPR005807">
    <property type="entry name" value="SecE_bac"/>
</dbReference>
<dbReference type="Pfam" id="PF00584">
    <property type="entry name" value="SecE"/>
    <property type="match status" value="1"/>
</dbReference>
<dbReference type="PANTHER" id="PTHR33910:SF1">
    <property type="entry name" value="PROTEIN TRANSLOCASE SUBUNIT SECE"/>
    <property type="match status" value="1"/>
</dbReference>
<keyword evidence="7 9" id="KW-0811">Translocation</keyword>
<name>A0ABS1BTG7_9NEIS</name>
<dbReference type="PANTHER" id="PTHR33910">
    <property type="entry name" value="PROTEIN TRANSLOCASE SUBUNIT SECE"/>
    <property type="match status" value="1"/>
</dbReference>
<evidence type="ECO:0000256" key="7">
    <source>
        <dbReference type="ARBA" id="ARBA00023010"/>
    </source>
</evidence>
<dbReference type="HAMAP" id="MF_00422">
    <property type="entry name" value="SecE"/>
    <property type="match status" value="1"/>
</dbReference>
<protein>
    <recommendedName>
        <fullName evidence="9">Protein translocase subunit SecE</fullName>
    </recommendedName>
</protein>
<evidence type="ECO:0000256" key="3">
    <source>
        <dbReference type="ARBA" id="ARBA00022475"/>
    </source>
</evidence>
<keyword evidence="5 9" id="KW-0653">Protein transport</keyword>
<comment type="similarity">
    <text evidence="9">Belongs to the SecE/SEC61-gamma family.</text>
</comment>
<evidence type="ECO:0000313" key="10">
    <source>
        <dbReference type="EMBL" id="MBK0396549.1"/>
    </source>
</evidence>
<evidence type="ECO:0000313" key="11">
    <source>
        <dbReference type="Proteomes" id="UP000614058"/>
    </source>
</evidence>
<feature type="transmembrane region" description="Helical" evidence="9">
    <location>
        <begin position="43"/>
        <end position="70"/>
    </location>
</feature>
<dbReference type="Proteomes" id="UP000614058">
    <property type="component" value="Unassembled WGS sequence"/>
</dbReference>
<keyword evidence="6 9" id="KW-1133">Transmembrane helix</keyword>
<sequence>MNKSAHQDNRVRFNLFRYIKDSVAEVKKVVWPSRSDTVRMTMFVIAFTCVFAIFIYGVDTLIGIVFNYILVKG</sequence>
<evidence type="ECO:0000256" key="5">
    <source>
        <dbReference type="ARBA" id="ARBA00022927"/>
    </source>
</evidence>
<accession>A0ABS1BTG7</accession>
<keyword evidence="3 9" id="KW-1003">Cell membrane</keyword>
<dbReference type="NCBIfam" id="TIGR00964">
    <property type="entry name" value="secE_bact"/>
    <property type="match status" value="1"/>
</dbReference>
<comment type="function">
    <text evidence="9">Essential subunit of the Sec protein translocation channel SecYEG. Clamps together the 2 halves of SecY. May contact the channel plug during translocation.</text>
</comment>
<organism evidence="10 11">
    <name type="scientific">Kingella bonacorsii</name>
    <dbReference type="NCBI Taxonomy" id="2796361"/>
    <lineage>
        <taxon>Bacteria</taxon>
        <taxon>Pseudomonadati</taxon>
        <taxon>Pseudomonadota</taxon>
        <taxon>Betaproteobacteria</taxon>
        <taxon>Neisseriales</taxon>
        <taxon>Neisseriaceae</taxon>
        <taxon>Kingella</taxon>
    </lineage>
</organism>
<keyword evidence="8 9" id="KW-0472">Membrane</keyword>
<evidence type="ECO:0000256" key="8">
    <source>
        <dbReference type="ARBA" id="ARBA00023136"/>
    </source>
</evidence>
<keyword evidence="11" id="KW-1185">Reference proteome</keyword>
<evidence type="ECO:0000256" key="4">
    <source>
        <dbReference type="ARBA" id="ARBA00022692"/>
    </source>
</evidence>
<proteinExistence type="inferred from homology"/>
<keyword evidence="4 9" id="KW-0812">Transmembrane</keyword>
<dbReference type="Gene3D" id="1.20.5.1030">
    <property type="entry name" value="Preprotein translocase secy subunit"/>
    <property type="match status" value="1"/>
</dbReference>